<evidence type="ECO:0000256" key="6">
    <source>
        <dbReference type="SAM" id="Phobius"/>
    </source>
</evidence>
<evidence type="ECO:0000313" key="9">
    <source>
        <dbReference type="Proteomes" id="UP000593573"/>
    </source>
</evidence>
<evidence type="ECO:0000256" key="1">
    <source>
        <dbReference type="ARBA" id="ARBA00004651"/>
    </source>
</evidence>
<dbReference type="EMBL" id="JABFAB010000002">
    <property type="protein sequence ID" value="MBA0643115.1"/>
    <property type="molecule type" value="Genomic_DNA"/>
</dbReference>
<feature type="domain" description="Integral membrane bound transporter" evidence="7">
    <location>
        <begin position="461"/>
        <end position="588"/>
    </location>
</feature>
<evidence type="ECO:0000259" key="7">
    <source>
        <dbReference type="Pfam" id="PF13515"/>
    </source>
</evidence>
<dbReference type="InterPro" id="IPR049453">
    <property type="entry name" value="Memb_transporter_dom"/>
</dbReference>
<feature type="transmembrane region" description="Helical" evidence="6">
    <location>
        <begin position="543"/>
        <end position="560"/>
    </location>
</feature>
<dbReference type="PANTHER" id="PTHR30509">
    <property type="entry name" value="P-HYDROXYBENZOIC ACID EFFLUX PUMP SUBUNIT-RELATED"/>
    <property type="match status" value="1"/>
</dbReference>
<dbReference type="Pfam" id="PF13515">
    <property type="entry name" value="FUSC_2"/>
    <property type="match status" value="1"/>
</dbReference>
<dbReference type="Proteomes" id="UP000593573">
    <property type="component" value="Unassembled WGS sequence"/>
</dbReference>
<gene>
    <name evidence="8" type="ORF">Goklo_027431</name>
</gene>
<name>A0A7J8TY75_9ROSI</name>
<feature type="transmembrane region" description="Helical" evidence="6">
    <location>
        <begin position="38"/>
        <end position="59"/>
    </location>
</feature>
<keyword evidence="9" id="KW-1185">Reference proteome</keyword>
<keyword evidence="2" id="KW-1003">Cell membrane</keyword>
<dbReference type="PANTHER" id="PTHR30509:SF34">
    <property type="entry name" value="F3L24.34 PROTEIN"/>
    <property type="match status" value="1"/>
</dbReference>
<feature type="transmembrane region" description="Helical" evidence="6">
    <location>
        <begin position="150"/>
        <end position="168"/>
    </location>
</feature>
<organism evidence="8 9">
    <name type="scientific">Gossypium klotzschianum</name>
    <dbReference type="NCBI Taxonomy" id="34286"/>
    <lineage>
        <taxon>Eukaryota</taxon>
        <taxon>Viridiplantae</taxon>
        <taxon>Streptophyta</taxon>
        <taxon>Embryophyta</taxon>
        <taxon>Tracheophyta</taxon>
        <taxon>Spermatophyta</taxon>
        <taxon>Magnoliopsida</taxon>
        <taxon>eudicotyledons</taxon>
        <taxon>Gunneridae</taxon>
        <taxon>Pentapetalae</taxon>
        <taxon>rosids</taxon>
        <taxon>malvids</taxon>
        <taxon>Malvales</taxon>
        <taxon>Malvaceae</taxon>
        <taxon>Malvoideae</taxon>
        <taxon>Gossypium</taxon>
    </lineage>
</organism>
<accession>A0A7J8TY75</accession>
<keyword evidence="5 6" id="KW-0472">Membrane</keyword>
<feature type="transmembrane region" description="Helical" evidence="6">
    <location>
        <begin position="92"/>
        <end position="110"/>
    </location>
</feature>
<feature type="transmembrane region" description="Helical" evidence="6">
    <location>
        <begin position="122"/>
        <end position="144"/>
    </location>
</feature>
<feature type="transmembrane region" description="Helical" evidence="6">
    <location>
        <begin position="12"/>
        <end position="32"/>
    </location>
</feature>
<protein>
    <recommendedName>
        <fullName evidence="7">Integral membrane bound transporter domain-containing protein</fullName>
    </recommendedName>
</protein>
<evidence type="ECO:0000256" key="2">
    <source>
        <dbReference type="ARBA" id="ARBA00022475"/>
    </source>
</evidence>
<comment type="caution">
    <text evidence="8">The sequence shown here is derived from an EMBL/GenBank/DDBJ whole genome shotgun (WGS) entry which is preliminary data.</text>
</comment>
<evidence type="ECO:0000313" key="8">
    <source>
        <dbReference type="EMBL" id="MBA0643115.1"/>
    </source>
</evidence>
<evidence type="ECO:0000256" key="4">
    <source>
        <dbReference type="ARBA" id="ARBA00022989"/>
    </source>
</evidence>
<dbReference type="AlphaFoldDB" id="A0A7J8TY75"/>
<sequence length="858" mass="96374">MDSSQAPWRLRLGSALRTVLACSIVGCTTLYGPESVRHTITFPAFSYVTTILIVSDATLGDALRGCWHVLCASIQVILPSMLILRLIGPSRFNFGLAAVAVALSSFLIALPGSTHLTAKRIAFGQTVIIYVGAVIQGAKTGIIIHPIHVAASTALGAVASILAMLFPYPHLAYREVSTELEYELALFCMDLHLFCIKIYVLHTHNEIVQCLGSSFMVVHPHLLELTRLIMDVQVRKICRFYAENASNRFNLLVEAFCAKGDMAAHNLITDARLLSKAGAKLIGSIKDKHEGMLWEKPWLRFLKPKRSDPGEKLQEMDMPIQGMEWALTTCTSFPVRMMDEELVDVLQIEKKQIALKLEQAMRSMPFDAATTPDMKGENTDRSPWTQKAISTNREDLSSFFFLYCMELLQDGPACILKNGEEAKIQESSQPKKQGKSRVKQMQSFHRENFVFAIKCSLSLGLAVLFGLIYNKENGYWSGLTIAISFVTERQATFMVANARAQGTAMGSVYGILCCFIFKKLTDLRFLLLLPWIIFTSFLRHSRMYGQAGGIAAVIGASLILGRKNYGTPSEFAIARTAEATIGLLCFVAVEILFHPSRSATLAKTELSRTLRAVQDCFKVISLHTDRKENLMELMREKQKKLKYHVRELQNFIAEAELEPNFWFLPFHCGCYNKLLISICKMTDLLHFTIHLIGFLSAASQMLGVTWEEIQEQIKNVLEHLVDKTGSLSKCLDKVLLVKSLEEIEKQLQMESVSQDLELGKSPNADVSTRLGYEETSISEIEKSFLQYTIRVADKTERNEVEEMLKSQMVLCLSSLGYCLNDLKREATETEKEIAELLKWENPTRHVNFPELLSKLHAT</sequence>
<dbReference type="OrthoDB" id="68611at2759"/>
<feature type="transmembrane region" description="Helical" evidence="6">
    <location>
        <begin position="66"/>
        <end position="86"/>
    </location>
</feature>
<feature type="transmembrane region" description="Helical" evidence="6">
    <location>
        <begin position="449"/>
        <end position="469"/>
    </location>
</feature>
<proteinExistence type="predicted"/>
<keyword evidence="3 6" id="KW-0812">Transmembrane</keyword>
<dbReference type="GO" id="GO:0005886">
    <property type="term" value="C:plasma membrane"/>
    <property type="evidence" value="ECO:0007669"/>
    <property type="project" value="UniProtKB-SubCell"/>
</dbReference>
<feature type="transmembrane region" description="Helical" evidence="6">
    <location>
        <begin position="572"/>
        <end position="593"/>
    </location>
</feature>
<evidence type="ECO:0000256" key="3">
    <source>
        <dbReference type="ARBA" id="ARBA00022692"/>
    </source>
</evidence>
<evidence type="ECO:0000256" key="5">
    <source>
        <dbReference type="ARBA" id="ARBA00023136"/>
    </source>
</evidence>
<reference evidence="8 9" key="1">
    <citation type="journal article" date="2019" name="Genome Biol. Evol.">
        <title>Insights into the evolution of the New World diploid cottons (Gossypium, subgenus Houzingenia) based on genome sequencing.</title>
        <authorList>
            <person name="Grover C.E."/>
            <person name="Arick M.A. 2nd"/>
            <person name="Thrash A."/>
            <person name="Conover J.L."/>
            <person name="Sanders W.S."/>
            <person name="Peterson D.G."/>
            <person name="Frelichowski J.E."/>
            <person name="Scheffler J.A."/>
            <person name="Scheffler B.E."/>
            <person name="Wendel J.F."/>
        </authorList>
    </citation>
    <scope>NUCLEOTIDE SEQUENCE [LARGE SCALE GENOMIC DNA]</scope>
    <source>
        <strain evidence="8">57</strain>
        <tissue evidence="8">Leaf</tissue>
    </source>
</reference>
<comment type="subcellular location">
    <subcellularLocation>
        <location evidence="1">Cell membrane</location>
        <topology evidence="1">Multi-pass membrane protein</topology>
    </subcellularLocation>
</comment>
<keyword evidence="4 6" id="KW-1133">Transmembrane helix</keyword>